<dbReference type="Proteomes" id="UP000596742">
    <property type="component" value="Unassembled WGS sequence"/>
</dbReference>
<feature type="chain" id="PRO_5033014253" evidence="1">
    <location>
        <begin position="20"/>
        <end position="111"/>
    </location>
</feature>
<reference evidence="2" key="1">
    <citation type="submission" date="2018-11" db="EMBL/GenBank/DDBJ databases">
        <authorList>
            <person name="Alioto T."/>
            <person name="Alioto T."/>
        </authorList>
    </citation>
    <scope>NUCLEOTIDE SEQUENCE</scope>
</reference>
<dbReference type="AlphaFoldDB" id="A0A8B6FD94"/>
<feature type="signal peptide" evidence="1">
    <location>
        <begin position="1"/>
        <end position="19"/>
    </location>
</feature>
<comment type="caution">
    <text evidence="2">The sequence shown here is derived from an EMBL/GenBank/DDBJ whole genome shotgun (WGS) entry which is preliminary data.</text>
</comment>
<evidence type="ECO:0000313" key="3">
    <source>
        <dbReference type="Proteomes" id="UP000596742"/>
    </source>
</evidence>
<evidence type="ECO:0000313" key="2">
    <source>
        <dbReference type="EMBL" id="VDI46403.1"/>
    </source>
</evidence>
<accession>A0A8B6FD94</accession>
<dbReference type="EMBL" id="UYJE01006490">
    <property type="protein sequence ID" value="VDI46403.1"/>
    <property type="molecule type" value="Genomic_DNA"/>
</dbReference>
<evidence type="ECO:0000256" key="1">
    <source>
        <dbReference type="SAM" id="SignalP"/>
    </source>
</evidence>
<gene>
    <name evidence="2" type="ORF">MGAL_10B086409</name>
</gene>
<proteinExistence type="predicted"/>
<protein>
    <submittedName>
        <fullName evidence="2">Uncharacterized protein</fullName>
    </submittedName>
</protein>
<dbReference type="OrthoDB" id="10458580at2759"/>
<organism evidence="2 3">
    <name type="scientific">Mytilus galloprovincialis</name>
    <name type="common">Mediterranean mussel</name>
    <dbReference type="NCBI Taxonomy" id="29158"/>
    <lineage>
        <taxon>Eukaryota</taxon>
        <taxon>Metazoa</taxon>
        <taxon>Spiralia</taxon>
        <taxon>Lophotrochozoa</taxon>
        <taxon>Mollusca</taxon>
        <taxon>Bivalvia</taxon>
        <taxon>Autobranchia</taxon>
        <taxon>Pteriomorphia</taxon>
        <taxon>Mytilida</taxon>
        <taxon>Mytiloidea</taxon>
        <taxon>Mytilidae</taxon>
        <taxon>Mytilinae</taxon>
        <taxon>Mytilus</taxon>
    </lineage>
</organism>
<sequence length="111" mass="13240">MQFCIFVLFFVLIEKQCYSWCMYYEKQVSFPFGCYYGGDYIPNDKTKMINCMSCYCRHSGLLRCCPASDAMDGEECRQKPVKMLHRIMYKELKNIHRYGGGYRAQKLNKKF</sequence>
<keyword evidence="1" id="KW-0732">Signal</keyword>
<name>A0A8B6FD94_MYTGA</name>
<keyword evidence="3" id="KW-1185">Reference proteome</keyword>